<dbReference type="Gene3D" id="2.30.29.80">
    <property type="match status" value="1"/>
</dbReference>
<dbReference type="EMBL" id="CZKA01000013">
    <property type="protein sequence ID" value="CUR54613.1"/>
    <property type="molecule type" value="Genomic_DNA"/>
</dbReference>
<organism evidence="1">
    <name type="scientific">metagenome</name>
    <dbReference type="NCBI Taxonomy" id="256318"/>
    <lineage>
        <taxon>unclassified sequences</taxon>
        <taxon>metagenomes</taxon>
    </lineage>
</organism>
<dbReference type="AlphaFoldDB" id="A0A2P2BY13"/>
<gene>
    <name evidence="1" type="ORF">NOCA2200003</name>
</gene>
<reference evidence="1" key="1">
    <citation type="submission" date="2015-08" db="EMBL/GenBank/DDBJ databases">
        <authorList>
            <person name="Babu N.S."/>
            <person name="Beckwith C.J."/>
            <person name="Beseler K.G."/>
            <person name="Brison A."/>
            <person name="Carone J.V."/>
            <person name="Caskin T.P."/>
            <person name="Diamond M."/>
            <person name="Durham M.E."/>
            <person name="Foxe J.M."/>
            <person name="Go M."/>
            <person name="Henderson B.A."/>
            <person name="Jones I.B."/>
            <person name="McGettigan J.A."/>
            <person name="Micheletti S.J."/>
            <person name="Nasrallah M.E."/>
            <person name="Ortiz D."/>
            <person name="Piller C.R."/>
            <person name="Privatt S.R."/>
            <person name="Schneider S.L."/>
            <person name="Sharp S."/>
            <person name="Smith T.C."/>
            <person name="Stanton J.D."/>
            <person name="Ullery H.E."/>
            <person name="Wilson R.J."/>
            <person name="Serrano M.G."/>
            <person name="Buck G."/>
            <person name="Lee V."/>
            <person name="Wang Y."/>
            <person name="Carvalho R."/>
            <person name="Voegtly L."/>
            <person name="Shi R."/>
            <person name="Duckworth R."/>
            <person name="Johnson A."/>
            <person name="Loviza R."/>
            <person name="Walstead R."/>
            <person name="Shah Z."/>
            <person name="Kiflezghi M."/>
            <person name="Wade K."/>
            <person name="Ball S.L."/>
            <person name="Bradley K.W."/>
            <person name="Asai D.J."/>
            <person name="Bowman C.A."/>
            <person name="Russell D.A."/>
            <person name="Pope W.H."/>
            <person name="Jacobs-Sera D."/>
            <person name="Hendrix R.W."/>
            <person name="Hatfull G.F."/>
        </authorList>
    </citation>
    <scope>NUCLEOTIDE SEQUENCE</scope>
</reference>
<accession>A0A2P2BY13</accession>
<dbReference type="SUPFAM" id="SSF160113">
    <property type="entry name" value="YegP-like"/>
    <property type="match status" value="2"/>
</dbReference>
<sequence>MMRFTVSNDNSGKPTWWLYGANNKLVAWAGESFASPHNAHRAAASFKAGAKTARYEVYLDGGNAYRWRAWRSSDKVAASGESFSNRGAAQAAADNVRDNAGGAAGLAA</sequence>
<name>A0A2P2BY13_9ZZZZ</name>
<dbReference type="InterPro" id="IPR036913">
    <property type="entry name" value="YegP-like_sf"/>
</dbReference>
<proteinExistence type="predicted"/>
<protein>
    <submittedName>
        <fullName evidence="1">Uncharacterized protein</fullName>
    </submittedName>
</protein>
<evidence type="ECO:0000313" key="1">
    <source>
        <dbReference type="EMBL" id="CUR54613.1"/>
    </source>
</evidence>